<dbReference type="GO" id="GO:0005829">
    <property type="term" value="C:cytosol"/>
    <property type="evidence" value="ECO:0007669"/>
    <property type="project" value="TreeGrafter"/>
</dbReference>
<dbReference type="OrthoDB" id="9815592at2"/>
<dbReference type="PANTHER" id="PTHR23416">
    <property type="entry name" value="SIALIC ACID SYNTHASE-RELATED"/>
    <property type="match status" value="1"/>
</dbReference>
<protein>
    <submittedName>
        <fullName evidence="3">Acetyltransferase</fullName>
    </submittedName>
</protein>
<dbReference type="SUPFAM" id="SSF51161">
    <property type="entry name" value="Trimeric LpxA-like enzymes"/>
    <property type="match status" value="1"/>
</dbReference>
<dbReference type="AlphaFoldDB" id="F9U6A1"/>
<accession>F9U6A1</accession>
<dbReference type="InterPro" id="IPR051159">
    <property type="entry name" value="Hexapeptide_acetyltransf"/>
</dbReference>
<dbReference type="STRING" id="768671.ThimaDRAFT_0452"/>
<dbReference type="Proteomes" id="UP000005459">
    <property type="component" value="Unassembled WGS sequence"/>
</dbReference>
<dbReference type="Gene3D" id="2.160.10.10">
    <property type="entry name" value="Hexapeptide repeat proteins"/>
    <property type="match status" value="1"/>
</dbReference>
<comment type="similarity">
    <text evidence="1">Belongs to the transferase hexapeptide repeat family.</text>
</comment>
<evidence type="ECO:0000256" key="2">
    <source>
        <dbReference type="ARBA" id="ARBA00022679"/>
    </source>
</evidence>
<evidence type="ECO:0000313" key="4">
    <source>
        <dbReference type="Proteomes" id="UP000005459"/>
    </source>
</evidence>
<sequence>MDLGQLDIDTCRRERPYRIREYIGRVLWSLTLPLFRFSPRPFFGWRRALLRLLGAKVGRSAHVYPSARIYLPWNLTLGDQSSIGEWALIYNLGPVTIGDRAAISHRAHLCAGTHDYRDPTLPLLRLPIEIGSQAWVCADAFIGPGCRVGEGAVVGAAAVVVSDVAPWQIVAGNPARVIRTRVLRSPLEPPLNDEWH</sequence>
<dbReference type="InterPro" id="IPR011004">
    <property type="entry name" value="Trimer_LpxA-like_sf"/>
</dbReference>
<keyword evidence="4" id="KW-1185">Reference proteome</keyword>
<reference evidence="3 4" key="1">
    <citation type="submission" date="2011-06" db="EMBL/GenBank/DDBJ databases">
        <title>The draft genome of Thiocapsa marina 5811.</title>
        <authorList>
            <consortium name="US DOE Joint Genome Institute (JGI-PGF)"/>
            <person name="Lucas S."/>
            <person name="Han J."/>
            <person name="Cheng J.-F."/>
            <person name="Goodwin L."/>
            <person name="Pitluck S."/>
            <person name="Peters L."/>
            <person name="Land M.L."/>
            <person name="Hauser L."/>
            <person name="Vogl K."/>
            <person name="Liu Z."/>
            <person name="Imhoff J."/>
            <person name="Thiel V."/>
            <person name="Frigaard N.-U."/>
            <person name="Bryant D."/>
            <person name="Woyke T.J."/>
        </authorList>
    </citation>
    <scope>NUCLEOTIDE SEQUENCE [LARGE SCALE GENOMIC DNA]</scope>
    <source>
        <strain evidence="3 4">5811</strain>
    </source>
</reference>
<dbReference type="eggNOG" id="COG0110">
    <property type="taxonomic scope" value="Bacteria"/>
</dbReference>
<keyword evidence="2 3" id="KW-0808">Transferase</keyword>
<evidence type="ECO:0000256" key="1">
    <source>
        <dbReference type="ARBA" id="ARBA00007274"/>
    </source>
</evidence>
<organism evidence="3 4">
    <name type="scientific">Thiocapsa marina 5811</name>
    <dbReference type="NCBI Taxonomy" id="768671"/>
    <lineage>
        <taxon>Bacteria</taxon>
        <taxon>Pseudomonadati</taxon>
        <taxon>Pseudomonadota</taxon>
        <taxon>Gammaproteobacteria</taxon>
        <taxon>Chromatiales</taxon>
        <taxon>Chromatiaceae</taxon>
        <taxon>Thiocapsa</taxon>
    </lineage>
</organism>
<dbReference type="GO" id="GO:0008374">
    <property type="term" value="F:O-acyltransferase activity"/>
    <property type="evidence" value="ECO:0007669"/>
    <property type="project" value="TreeGrafter"/>
</dbReference>
<proteinExistence type="inferred from homology"/>
<name>F9U6A1_9GAMM</name>
<dbReference type="PANTHER" id="PTHR23416:SF23">
    <property type="entry name" value="ACETYLTRANSFERASE C18B11.09C-RELATED"/>
    <property type="match status" value="1"/>
</dbReference>
<evidence type="ECO:0000313" key="3">
    <source>
        <dbReference type="EMBL" id="EGV20674.1"/>
    </source>
</evidence>
<gene>
    <name evidence="3" type="ORF">ThimaDRAFT_0452</name>
</gene>
<dbReference type="EMBL" id="AFWV01000001">
    <property type="protein sequence ID" value="EGV20674.1"/>
    <property type="molecule type" value="Genomic_DNA"/>
</dbReference>